<dbReference type="AlphaFoldDB" id="A0AAE1CI40"/>
<name>A0AAE1CI40_9PEZI</name>
<accession>A0AAE1CI40</accession>
<comment type="caution">
    <text evidence="2">The sequence shown here is derived from an EMBL/GenBank/DDBJ whole genome shotgun (WGS) entry which is preliminary data.</text>
</comment>
<proteinExistence type="predicted"/>
<protein>
    <submittedName>
        <fullName evidence="2">Uncharacterized protein</fullName>
    </submittedName>
</protein>
<feature type="region of interest" description="Disordered" evidence="1">
    <location>
        <begin position="1"/>
        <end position="20"/>
    </location>
</feature>
<feature type="non-terminal residue" evidence="2">
    <location>
        <position position="1"/>
    </location>
</feature>
<gene>
    <name evidence="2" type="ORF">B0T22DRAFT_455415</name>
</gene>
<dbReference type="EMBL" id="JAULSO010000001">
    <property type="protein sequence ID" value="KAK3695486.1"/>
    <property type="molecule type" value="Genomic_DNA"/>
</dbReference>
<evidence type="ECO:0000313" key="2">
    <source>
        <dbReference type="EMBL" id="KAK3695486.1"/>
    </source>
</evidence>
<evidence type="ECO:0000313" key="3">
    <source>
        <dbReference type="Proteomes" id="UP001270362"/>
    </source>
</evidence>
<reference evidence="2" key="2">
    <citation type="submission" date="2023-06" db="EMBL/GenBank/DDBJ databases">
        <authorList>
            <consortium name="Lawrence Berkeley National Laboratory"/>
            <person name="Haridas S."/>
            <person name="Hensen N."/>
            <person name="Bonometti L."/>
            <person name="Westerberg I."/>
            <person name="Brannstrom I.O."/>
            <person name="Guillou S."/>
            <person name="Cros-Aarteil S."/>
            <person name="Calhoun S."/>
            <person name="Kuo A."/>
            <person name="Mondo S."/>
            <person name="Pangilinan J."/>
            <person name="Riley R."/>
            <person name="Labutti K."/>
            <person name="Andreopoulos B."/>
            <person name="Lipzen A."/>
            <person name="Chen C."/>
            <person name="Yanf M."/>
            <person name="Daum C."/>
            <person name="Ng V."/>
            <person name="Clum A."/>
            <person name="Steindorff A."/>
            <person name="Ohm R."/>
            <person name="Martin F."/>
            <person name="Silar P."/>
            <person name="Natvig D."/>
            <person name="Lalanne C."/>
            <person name="Gautier V."/>
            <person name="Ament-Velasquez S.L."/>
            <person name="Kruys A."/>
            <person name="Hutchinson M.I."/>
            <person name="Powell A.J."/>
            <person name="Barry K."/>
            <person name="Miller A.N."/>
            <person name="Grigoriev I.V."/>
            <person name="Debuchy R."/>
            <person name="Gladieux P."/>
            <person name="Thoren M.H."/>
            <person name="Johannesson H."/>
        </authorList>
    </citation>
    <scope>NUCLEOTIDE SEQUENCE</scope>
    <source>
        <strain evidence="2">CBS 314.62</strain>
    </source>
</reference>
<evidence type="ECO:0000256" key="1">
    <source>
        <dbReference type="SAM" id="MobiDB-lite"/>
    </source>
</evidence>
<reference evidence="2" key="1">
    <citation type="journal article" date="2023" name="Mol. Phylogenet. Evol.">
        <title>Genome-scale phylogeny and comparative genomics of the fungal order Sordariales.</title>
        <authorList>
            <person name="Hensen N."/>
            <person name="Bonometti L."/>
            <person name="Westerberg I."/>
            <person name="Brannstrom I.O."/>
            <person name="Guillou S."/>
            <person name="Cros-Aarteil S."/>
            <person name="Calhoun S."/>
            <person name="Haridas S."/>
            <person name="Kuo A."/>
            <person name="Mondo S."/>
            <person name="Pangilinan J."/>
            <person name="Riley R."/>
            <person name="LaButti K."/>
            <person name="Andreopoulos B."/>
            <person name="Lipzen A."/>
            <person name="Chen C."/>
            <person name="Yan M."/>
            <person name="Daum C."/>
            <person name="Ng V."/>
            <person name="Clum A."/>
            <person name="Steindorff A."/>
            <person name="Ohm R.A."/>
            <person name="Martin F."/>
            <person name="Silar P."/>
            <person name="Natvig D.O."/>
            <person name="Lalanne C."/>
            <person name="Gautier V."/>
            <person name="Ament-Velasquez S.L."/>
            <person name="Kruys A."/>
            <person name="Hutchinson M.I."/>
            <person name="Powell A.J."/>
            <person name="Barry K."/>
            <person name="Miller A.N."/>
            <person name="Grigoriev I.V."/>
            <person name="Debuchy R."/>
            <person name="Gladieux P."/>
            <person name="Hiltunen Thoren M."/>
            <person name="Johannesson H."/>
        </authorList>
    </citation>
    <scope>NUCLEOTIDE SEQUENCE</scope>
    <source>
        <strain evidence="2">CBS 314.62</strain>
    </source>
</reference>
<organism evidence="2 3">
    <name type="scientific">Podospora appendiculata</name>
    <dbReference type="NCBI Taxonomy" id="314037"/>
    <lineage>
        <taxon>Eukaryota</taxon>
        <taxon>Fungi</taxon>
        <taxon>Dikarya</taxon>
        <taxon>Ascomycota</taxon>
        <taxon>Pezizomycotina</taxon>
        <taxon>Sordariomycetes</taxon>
        <taxon>Sordariomycetidae</taxon>
        <taxon>Sordariales</taxon>
        <taxon>Podosporaceae</taxon>
        <taxon>Podospora</taxon>
    </lineage>
</organism>
<dbReference type="Proteomes" id="UP001270362">
    <property type="component" value="Unassembled WGS sequence"/>
</dbReference>
<keyword evidence="3" id="KW-1185">Reference proteome</keyword>
<sequence>MQGASTPPEKTATQLSPRRSHQLHGLSQILSCRSWSCVVSLTQLASPIVPREMKRAVLSRVHIKQSQTEGVSEIGELENASRPHRAAGRRSWNLHITTNCLCGPLHGSRGIKQHKRDSGPPWDQQFGHTLATRKQHAYYLDARHNASSIENKRCWNNSPFTGTTALEYLHYKCTRPLMHDWQSLGVIQLRSFRVLTLQIRFSREPRITVQSTRLGGSSSLHPVT</sequence>